<dbReference type="GO" id="GO:0006018">
    <property type="term" value="P:2-deoxyribose 1-phosphate catabolic process"/>
    <property type="evidence" value="ECO:0007669"/>
    <property type="project" value="UniProtKB-UniRule"/>
</dbReference>
<keyword evidence="2 7" id="KW-0963">Cytoplasm</keyword>
<dbReference type="PANTHER" id="PTHR10889:SF1">
    <property type="entry name" value="DEOXYRIBOSE-PHOSPHATE ALDOLASE"/>
    <property type="match status" value="1"/>
</dbReference>
<dbReference type="AlphaFoldDB" id="A0A1M5N9K8"/>
<dbReference type="EMBL" id="FQWY01000015">
    <property type="protein sequence ID" value="SHG86132.1"/>
    <property type="molecule type" value="Genomic_DNA"/>
</dbReference>
<evidence type="ECO:0000313" key="8">
    <source>
        <dbReference type="EMBL" id="SHG86132.1"/>
    </source>
</evidence>
<dbReference type="GO" id="GO:0009264">
    <property type="term" value="P:deoxyribonucleotide catabolic process"/>
    <property type="evidence" value="ECO:0007669"/>
    <property type="project" value="UniProtKB-UniRule"/>
</dbReference>
<accession>A0A1M5N9K8</accession>
<feature type="active site" description="Proton donor/acceptor" evidence="7">
    <location>
        <position position="90"/>
    </location>
</feature>
<keyword evidence="3 7" id="KW-0456">Lyase</keyword>
<dbReference type="HAMAP" id="MF_00114">
    <property type="entry name" value="DeoC_type1"/>
    <property type="match status" value="1"/>
</dbReference>
<comment type="function">
    <text evidence="6 7">Catalyzes a reversible aldol reaction between acetaldehyde and D-glyceraldehyde 3-phosphate to generate 2-deoxy-D-ribose 5-phosphate.</text>
</comment>
<dbReference type="RefSeq" id="WP_073091265.1">
    <property type="nucleotide sequence ID" value="NZ_FQWY01000015.1"/>
</dbReference>
<dbReference type="FunFam" id="3.20.20.70:FF:000044">
    <property type="entry name" value="Deoxyribose-phosphate aldolase"/>
    <property type="match status" value="1"/>
</dbReference>
<dbReference type="PANTHER" id="PTHR10889">
    <property type="entry name" value="DEOXYRIBOSE-PHOSPHATE ALDOLASE"/>
    <property type="match status" value="1"/>
</dbReference>
<dbReference type="PIRSF" id="PIRSF001357">
    <property type="entry name" value="DeoC"/>
    <property type="match status" value="1"/>
</dbReference>
<keyword evidence="4 7" id="KW-0704">Schiff base</keyword>
<comment type="subcellular location">
    <subcellularLocation>
        <location evidence="7">Cytoplasm</location>
    </subcellularLocation>
</comment>
<comment type="catalytic activity">
    <reaction evidence="5 7">
        <text>2-deoxy-D-ribose 5-phosphate = D-glyceraldehyde 3-phosphate + acetaldehyde</text>
        <dbReference type="Rhea" id="RHEA:12821"/>
        <dbReference type="ChEBI" id="CHEBI:15343"/>
        <dbReference type="ChEBI" id="CHEBI:59776"/>
        <dbReference type="ChEBI" id="CHEBI:62877"/>
        <dbReference type="EC" id="4.1.2.4"/>
    </reaction>
</comment>
<gene>
    <name evidence="7" type="primary">deoC</name>
    <name evidence="8" type="ORF">SAMN02745221_01136</name>
</gene>
<dbReference type="InterPro" id="IPR028581">
    <property type="entry name" value="DeoC_typeI"/>
</dbReference>
<dbReference type="UniPathway" id="UPA00002">
    <property type="reaction ID" value="UER00468"/>
</dbReference>
<feature type="active site" description="Proton donor/acceptor" evidence="7">
    <location>
        <position position="183"/>
    </location>
</feature>
<evidence type="ECO:0000256" key="4">
    <source>
        <dbReference type="ARBA" id="ARBA00023270"/>
    </source>
</evidence>
<dbReference type="InterPro" id="IPR011343">
    <property type="entry name" value="DeoC"/>
</dbReference>
<organism evidence="8 9">
    <name type="scientific">Thermosyntropha lipolytica DSM 11003</name>
    <dbReference type="NCBI Taxonomy" id="1123382"/>
    <lineage>
        <taxon>Bacteria</taxon>
        <taxon>Bacillati</taxon>
        <taxon>Bacillota</taxon>
        <taxon>Clostridia</taxon>
        <taxon>Eubacteriales</taxon>
        <taxon>Syntrophomonadaceae</taxon>
        <taxon>Thermosyntropha</taxon>
    </lineage>
</organism>
<dbReference type="Proteomes" id="UP000242329">
    <property type="component" value="Unassembled WGS sequence"/>
</dbReference>
<evidence type="ECO:0000256" key="6">
    <source>
        <dbReference type="ARBA" id="ARBA00056337"/>
    </source>
</evidence>
<name>A0A1M5N9K8_9FIRM</name>
<sequence length="216" mass="23464">MLRLAEYIDATNLKAEARAEDIEKLCLDAVKYNMAAVCVNPYRLALAASLLKGTPVKPCTVIGFPLGAETSRMKRIQAEEMLKKGALELDMVMNVGAFKDGDYELVKKEIKEVLSLKQDFSFALKVIVETALLSEEELKVVTRLVSETGADFIKTSTGFASRGVSLRDIEIIRVSKSEALKIKASGGIKGKDWALKLVEAGAERLGTSNPLAVLGL</sequence>
<dbReference type="SUPFAM" id="SSF51569">
    <property type="entry name" value="Aldolase"/>
    <property type="match status" value="1"/>
</dbReference>
<dbReference type="GO" id="GO:0004139">
    <property type="term" value="F:deoxyribose-phosphate aldolase activity"/>
    <property type="evidence" value="ECO:0007669"/>
    <property type="project" value="UniProtKB-UniRule"/>
</dbReference>
<comment type="similarity">
    <text evidence="1 7">Belongs to the DeoC/FbaB aldolase family. DeoC type 1 subfamily.</text>
</comment>
<dbReference type="InterPro" id="IPR013785">
    <property type="entry name" value="Aldolase_TIM"/>
</dbReference>
<evidence type="ECO:0000256" key="3">
    <source>
        <dbReference type="ARBA" id="ARBA00023239"/>
    </source>
</evidence>
<comment type="pathway">
    <text evidence="7">Carbohydrate degradation; 2-deoxy-D-ribose 1-phosphate degradation; D-glyceraldehyde 3-phosphate and acetaldehyde from 2-deoxy-alpha-D-ribose 1-phosphate: step 2/2.</text>
</comment>
<dbReference type="CDD" id="cd00959">
    <property type="entry name" value="DeoC"/>
    <property type="match status" value="1"/>
</dbReference>
<dbReference type="OrthoDB" id="9778711at2"/>
<dbReference type="NCBIfam" id="TIGR00126">
    <property type="entry name" value="deoC"/>
    <property type="match status" value="1"/>
</dbReference>
<dbReference type="STRING" id="1123382.SAMN02745221_01136"/>
<dbReference type="SMART" id="SM01133">
    <property type="entry name" value="DeoC"/>
    <property type="match status" value="1"/>
</dbReference>
<dbReference type="EC" id="4.1.2.4" evidence="7"/>
<evidence type="ECO:0000256" key="7">
    <source>
        <dbReference type="HAMAP-Rule" id="MF_00114"/>
    </source>
</evidence>
<dbReference type="GO" id="GO:0005737">
    <property type="term" value="C:cytoplasm"/>
    <property type="evidence" value="ECO:0007669"/>
    <property type="project" value="UniProtKB-SubCell"/>
</dbReference>
<feature type="active site" description="Schiff-base intermediate with acetaldehyde" evidence="7">
    <location>
        <position position="154"/>
    </location>
</feature>
<evidence type="ECO:0000256" key="2">
    <source>
        <dbReference type="ARBA" id="ARBA00022490"/>
    </source>
</evidence>
<dbReference type="GO" id="GO:0016052">
    <property type="term" value="P:carbohydrate catabolic process"/>
    <property type="evidence" value="ECO:0007669"/>
    <property type="project" value="TreeGrafter"/>
</dbReference>
<keyword evidence="9" id="KW-1185">Reference proteome</keyword>
<protein>
    <recommendedName>
        <fullName evidence="7">Deoxyribose-phosphate aldolase</fullName>
        <shortName evidence="7">DERA</shortName>
        <ecNumber evidence="7">4.1.2.4</ecNumber>
    </recommendedName>
    <alternativeName>
        <fullName evidence="7">2-deoxy-D-ribose 5-phosphate aldolase</fullName>
    </alternativeName>
    <alternativeName>
        <fullName evidence="7">Phosphodeoxyriboaldolase</fullName>
        <shortName evidence="7">Deoxyriboaldolase</shortName>
    </alternativeName>
</protein>
<evidence type="ECO:0000256" key="5">
    <source>
        <dbReference type="ARBA" id="ARBA00048791"/>
    </source>
</evidence>
<dbReference type="Pfam" id="PF01791">
    <property type="entry name" value="DeoC"/>
    <property type="match status" value="1"/>
</dbReference>
<dbReference type="Gene3D" id="3.20.20.70">
    <property type="entry name" value="Aldolase class I"/>
    <property type="match status" value="1"/>
</dbReference>
<reference evidence="9" key="1">
    <citation type="submission" date="2016-11" db="EMBL/GenBank/DDBJ databases">
        <authorList>
            <person name="Varghese N."/>
            <person name="Submissions S."/>
        </authorList>
    </citation>
    <scope>NUCLEOTIDE SEQUENCE [LARGE SCALE GENOMIC DNA]</scope>
    <source>
        <strain evidence="9">DSM 11003</strain>
    </source>
</reference>
<proteinExistence type="inferred from homology"/>
<evidence type="ECO:0000313" key="9">
    <source>
        <dbReference type="Proteomes" id="UP000242329"/>
    </source>
</evidence>
<evidence type="ECO:0000256" key="1">
    <source>
        <dbReference type="ARBA" id="ARBA00010936"/>
    </source>
</evidence>
<dbReference type="InterPro" id="IPR002915">
    <property type="entry name" value="DeoC/FbaB/LacD_aldolase"/>
</dbReference>